<accession>A0ABV9HVK6</accession>
<dbReference type="EMBL" id="JBHSFV010000002">
    <property type="protein sequence ID" value="MFC4633346.1"/>
    <property type="molecule type" value="Genomic_DNA"/>
</dbReference>
<dbReference type="NCBIfam" id="NF047352">
    <property type="entry name" value="P_loop_sacsin"/>
    <property type="match status" value="1"/>
</dbReference>
<dbReference type="Gene3D" id="3.30.565.10">
    <property type="entry name" value="Histidine kinase-like ATPase, C-terminal domain"/>
    <property type="match status" value="1"/>
</dbReference>
<evidence type="ECO:0000313" key="2">
    <source>
        <dbReference type="Proteomes" id="UP001596043"/>
    </source>
</evidence>
<name>A0ABV9HVK6_9FLAO</name>
<organism evidence="1 2">
    <name type="scientific">Dokdonia ponticola</name>
    <dbReference type="NCBI Taxonomy" id="2041041"/>
    <lineage>
        <taxon>Bacteria</taxon>
        <taxon>Pseudomonadati</taxon>
        <taxon>Bacteroidota</taxon>
        <taxon>Flavobacteriia</taxon>
        <taxon>Flavobacteriales</taxon>
        <taxon>Flavobacteriaceae</taxon>
        <taxon>Dokdonia</taxon>
    </lineage>
</organism>
<comment type="caution">
    <text evidence="1">The sequence shown here is derived from an EMBL/GenBank/DDBJ whole genome shotgun (WGS) entry which is preliminary data.</text>
</comment>
<keyword evidence="2" id="KW-1185">Reference proteome</keyword>
<protein>
    <submittedName>
        <fullName evidence="1">Sacsin N-terminal ATP-binding-like domain-containing protein</fullName>
    </submittedName>
</protein>
<sequence>MEIEEEKLEQENIISFDDQIRDTEIEKKLSIPAKRLMEKLEPIPSKIELLQFRWFWELIQNASDFNEEVDVELELKDDLLIFRHNGKPFKIVDVENLITPDSDKDDEDIDEDYIGRFGSGFISTHALSAVITVEGLVKDKYREKVHYKFKFDLDRTNYNSKKLLIDSIQKSEDQFKKEYKISDYVSGSFDTVFTYDLTKGLSNIDSKGIATSGIEYAIKVLPLVFTFLPKLKSVKFIKNGVEEKHFYQKSRDDQTELCEIGLHINLIPQNDIKVKYAKQDGVIVAREIKDNVVAEYSEEIAVLFLYLPLIGSEKFPFPISINSQKFKPETERNGISISNNDINNRSNLLNGVKAYKRLLQNLAEEGVGNLYHLVQLKSDRIKALSTGSDWFQKNIEKEIKIVLDEVEFVNCNGIPISYAKLKLPFIPENKTESRDLEFYDTVSDLIVNEVPSREEYLNWLKNIDFTIFKSVPFRLEAAVKIVAGLKNLVQLAENINKDEEETVKWLAKFIKYVKENDNGLLAKYKIIPCQSEQGSFVNRDAEIYTDNGVDTDLIEVYNKMKNQDYRFKLLNKTINKDVPNLLPEAKYKTWKTIAKEIDDIFRLRLDANSRLSKNELEGLSKLLKWLKKKGFPNWSELPTYFPTFNSSYTNFFLESFDEEERVKAITIRDSGKQDSLLKLAESEVTVDELNKVVESISDIKEIVNIIDSGANLEQLTELAKLFPNKIPSQIMDFAREEGEKTRDFNAKSKIGSDVEKLFKSAFEKNHLGLIVDKVDLEAVDFVYAGGGSYDFRITNPKTGQSFYIEMKSVKQGNKDSVKLAISQLERAVNPKYIENYCIALIERTKDIKDMDEEYVLKNLKFIQNPGTFLNSVYEDHKKVIESTSKSKEVKLLMLNADFRCSIDYEFLKGKSKSIAELEIAVVNSLKN</sequence>
<evidence type="ECO:0000313" key="1">
    <source>
        <dbReference type="EMBL" id="MFC4633346.1"/>
    </source>
</evidence>
<proteinExistence type="predicted"/>
<dbReference type="Proteomes" id="UP001596043">
    <property type="component" value="Unassembled WGS sequence"/>
</dbReference>
<reference evidence="2" key="1">
    <citation type="journal article" date="2019" name="Int. J. Syst. Evol. Microbiol.">
        <title>The Global Catalogue of Microorganisms (GCM) 10K type strain sequencing project: providing services to taxonomists for standard genome sequencing and annotation.</title>
        <authorList>
            <consortium name="The Broad Institute Genomics Platform"/>
            <consortium name="The Broad Institute Genome Sequencing Center for Infectious Disease"/>
            <person name="Wu L."/>
            <person name="Ma J."/>
        </authorList>
    </citation>
    <scope>NUCLEOTIDE SEQUENCE [LARGE SCALE GENOMIC DNA]</scope>
    <source>
        <strain evidence="2">YJ-61-S</strain>
    </source>
</reference>
<dbReference type="InterPro" id="IPR036890">
    <property type="entry name" value="HATPase_C_sf"/>
</dbReference>
<gene>
    <name evidence="1" type="ORF">ACFO3O_05475</name>
</gene>
<dbReference type="SUPFAM" id="SSF55874">
    <property type="entry name" value="ATPase domain of HSP90 chaperone/DNA topoisomerase II/histidine kinase"/>
    <property type="match status" value="1"/>
</dbReference>
<dbReference type="RefSeq" id="WP_379977546.1">
    <property type="nucleotide sequence ID" value="NZ_JBHSFV010000002.1"/>
</dbReference>